<dbReference type="InterPro" id="IPR039631">
    <property type="entry name" value="LRRC42"/>
</dbReference>
<dbReference type="PANTHER" id="PTHR31994">
    <property type="entry name" value="LEUCINE-RICH REPEAT-CONTAINING PROTEIN 42"/>
    <property type="match status" value="1"/>
</dbReference>
<feature type="compositionally biased region" description="Low complexity" evidence="3">
    <location>
        <begin position="360"/>
        <end position="371"/>
    </location>
</feature>
<evidence type="ECO:0000256" key="2">
    <source>
        <dbReference type="ARBA" id="ARBA00022737"/>
    </source>
</evidence>
<feature type="region of interest" description="Disordered" evidence="3">
    <location>
        <begin position="345"/>
        <end position="371"/>
    </location>
</feature>
<protein>
    <submittedName>
        <fullName evidence="5">Uncharacterized protein LOC101859196</fullName>
    </submittedName>
</protein>
<evidence type="ECO:0000313" key="4">
    <source>
        <dbReference type="Proteomes" id="UP000694888"/>
    </source>
</evidence>
<accession>A0ABM1VZV1</accession>
<keyword evidence="1" id="KW-0433">Leucine-rich repeat</keyword>
<dbReference type="Proteomes" id="UP000694888">
    <property type="component" value="Unplaced"/>
</dbReference>
<dbReference type="InterPro" id="IPR032675">
    <property type="entry name" value="LRR_dom_sf"/>
</dbReference>
<keyword evidence="4" id="KW-1185">Reference proteome</keyword>
<keyword evidence="2" id="KW-0677">Repeat</keyword>
<evidence type="ECO:0000313" key="5">
    <source>
        <dbReference type="RefSeq" id="XP_035827944.1"/>
    </source>
</evidence>
<organism evidence="4 5">
    <name type="scientific">Aplysia californica</name>
    <name type="common">California sea hare</name>
    <dbReference type="NCBI Taxonomy" id="6500"/>
    <lineage>
        <taxon>Eukaryota</taxon>
        <taxon>Metazoa</taxon>
        <taxon>Spiralia</taxon>
        <taxon>Lophotrochozoa</taxon>
        <taxon>Mollusca</taxon>
        <taxon>Gastropoda</taxon>
        <taxon>Heterobranchia</taxon>
        <taxon>Euthyneura</taxon>
        <taxon>Tectipleura</taxon>
        <taxon>Aplysiida</taxon>
        <taxon>Aplysioidea</taxon>
        <taxon>Aplysiidae</taxon>
        <taxon>Aplysia</taxon>
    </lineage>
</organism>
<name>A0ABM1VZV1_APLCA</name>
<gene>
    <name evidence="5" type="primary">LOC101859196</name>
</gene>
<dbReference type="SUPFAM" id="SSF52047">
    <property type="entry name" value="RNI-like"/>
    <property type="match status" value="1"/>
</dbReference>
<proteinExistence type="predicted"/>
<reference evidence="5" key="1">
    <citation type="submission" date="2025-08" db="UniProtKB">
        <authorList>
            <consortium name="RefSeq"/>
        </authorList>
    </citation>
    <scope>IDENTIFICATION</scope>
</reference>
<evidence type="ECO:0000256" key="3">
    <source>
        <dbReference type="SAM" id="MobiDB-lite"/>
    </source>
</evidence>
<dbReference type="PANTHER" id="PTHR31994:SF3">
    <property type="entry name" value="LEUCINE-RICH REPEAT-CONTAINING PROTEIN 42"/>
    <property type="match status" value="1"/>
</dbReference>
<dbReference type="RefSeq" id="XP_035827944.1">
    <property type="nucleotide sequence ID" value="XM_035972051.1"/>
</dbReference>
<dbReference type="GeneID" id="101859196"/>
<dbReference type="Gene3D" id="3.80.10.10">
    <property type="entry name" value="Ribonuclease Inhibitor"/>
    <property type="match status" value="1"/>
</dbReference>
<sequence>MTSELKSLFHICLDYISKSLNHVESLHGFPDVVGKQIFESATQRGHFSNLRSKESSLKDLQLFFTAYGTSGILERLDLRNCQLFLNDTVDDHWWLYHGLTRLNLTACGLGDSHDLLPQLTTMNRLKTLVLRNNGLSDEGIRKMTTRMRMYGLSSVELTHLDLSENIKITSRSLKFLVSFRKLQVLNATNTAIRVTEPHSLWKRHDDTCPDVIDCWEVGTSGWAAQVVDSWVQEYENPVTGVTSGRSGASLCLRQTSGSDEITTSFYPKKRLPVNVTSSLDSPARGVSGCLFLMSPFVQCTCRRQQGTQRSSVGDSRGQRFSQDSLAGLGLYVDEDSDFEFSIAPHKKRKRKASSEQGLPSSPCGSCPSGSKCSKACANKLRGVPKRQMGSFHEIGLCDFENVNNSGVCSTERNTESERENTAQDDSAWLLSQYTKGSPKQRTSRNAKLSLLNKMDGFV</sequence>
<evidence type="ECO:0000256" key="1">
    <source>
        <dbReference type="ARBA" id="ARBA00022614"/>
    </source>
</evidence>